<proteinExistence type="inferred from homology"/>
<keyword evidence="5" id="KW-0804">Transcription</keyword>
<dbReference type="InterPro" id="IPR007627">
    <property type="entry name" value="RNA_pol_sigma70_r2"/>
</dbReference>
<dbReference type="CDD" id="cd06171">
    <property type="entry name" value="Sigma70_r4"/>
    <property type="match status" value="1"/>
</dbReference>
<dbReference type="Pfam" id="PF04542">
    <property type="entry name" value="Sigma70_r2"/>
    <property type="match status" value="1"/>
</dbReference>
<reference evidence="9 10" key="1">
    <citation type="journal article" date="2015" name="Genome Announc.">
        <title>Virulence Factor Genes Detected in the Complete Genome Sequence of Corynebacterium uterequi DSM 45634, Isolated from the Uterus of a Maiden Mare.</title>
        <authorList>
            <person name="Ruckert C."/>
            <person name="Kriete M."/>
            <person name="Jaenicke S."/>
            <person name="Winkler A."/>
            <person name="Tauch A."/>
        </authorList>
    </citation>
    <scope>NUCLEOTIDE SEQUENCE [LARGE SCALE GENOMIC DNA]</scope>
    <source>
        <strain evidence="9 10">DSM 45634</strain>
    </source>
</reference>
<dbReference type="InterPro" id="IPR013325">
    <property type="entry name" value="RNA_pol_sigma_r2"/>
</dbReference>
<dbReference type="Gene3D" id="1.10.10.10">
    <property type="entry name" value="Winged helix-like DNA-binding domain superfamily/Winged helix DNA-binding domain"/>
    <property type="match status" value="1"/>
</dbReference>
<dbReference type="InterPro" id="IPR013249">
    <property type="entry name" value="RNA_pol_sigma70_r4_t2"/>
</dbReference>
<evidence type="ECO:0000259" key="8">
    <source>
        <dbReference type="Pfam" id="PF08281"/>
    </source>
</evidence>
<reference evidence="10" key="2">
    <citation type="submission" date="2015-05" db="EMBL/GenBank/DDBJ databases">
        <title>Complete genome sequence of Corynebacterium uterequi DSM 45634, isolated from the uterus of a maiden mare.</title>
        <authorList>
            <person name="Ruckert C."/>
            <person name="Albersmeier A."/>
            <person name="Winkler A."/>
            <person name="Tauch A."/>
        </authorList>
    </citation>
    <scope>NUCLEOTIDE SEQUENCE [LARGE SCALE GENOMIC DNA]</scope>
    <source>
        <strain evidence="10">DSM 45634</strain>
    </source>
</reference>
<protein>
    <submittedName>
        <fullName evidence="9">RNA polymerase sigma factor, sigma-70 family</fullName>
    </submittedName>
</protein>
<dbReference type="STRING" id="1072256.CUTER_02135"/>
<dbReference type="GO" id="GO:0003677">
    <property type="term" value="F:DNA binding"/>
    <property type="evidence" value="ECO:0007669"/>
    <property type="project" value="UniProtKB-KW"/>
</dbReference>
<dbReference type="AlphaFoldDB" id="A0A0G3HH12"/>
<dbReference type="Pfam" id="PF08281">
    <property type="entry name" value="Sigma70_r4_2"/>
    <property type="match status" value="1"/>
</dbReference>
<dbReference type="InterPro" id="IPR036388">
    <property type="entry name" value="WH-like_DNA-bd_sf"/>
</dbReference>
<dbReference type="InterPro" id="IPR039425">
    <property type="entry name" value="RNA_pol_sigma-70-like"/>
</dbReference>
<dbReference type="InterPro" id="IPR014284">
    <property type="entry name" value="RNA_pol_sigma-70_dom"/>
</dbReference>
<evidence type="ECO:0000256" key="2">
    <source>
        <dbReference type="ARBA" id="ARBA00023015"/>
    </source>
</evidence>
<dbReference type="Gene3D" id="1.10.1740.10">
    <property type="match status" value="1"/>
</dbReference>
<accession>A0A0G3HH12</accession>
<dbReference type="PANTHER" id="PTHR43133">
    <property type="entry name" value="RNA POLYMERASE ECF-TYPE SIGMA FACTO"/>
    <property type="match status" value="1"/>
</dbReference>
<dbReference type="RefSeq" id="WP_047259030.1">
    <property type="nucleotide sequence ID" value="NZ_CP011546.1"/>
</dbReference>
<dbReference type="InterPro" id="IPR013324">
    <property type="entry name" value="RNA_pol_sigma_r3/r4-like"/>
</dbReference>
<evidence type="ECO:0000256" key="4">
    <source>
        <dbReference type="ARBA" id="ARBA00023125"/>
    </source>
</evidence>
<dbReference type="NCBIfam" id="TIGR02937">
    <property type="entry name" value="sigma70-ECF"/>
    <property type="match status" value="1"/>
</dbReference>
<evidence type="ECO:0000256" key="3">
    <source>
        <dbReference type="ARBA" id="ARBA00023082"/>
    </source>
</evidence>
<dbReference type="GO" id="GO:0006352">
    <property type="term" value="P:DNA-templated transcription initiation"/>
    <property type="evidence" value="ECO:0007669"/>
    <property type="project" value="InterPro"/>
</dbReference>
<dbReference type="Proteomes" id="UP000035548">
    <property type="component" value="Chromosome"/>
</dbReference>
<keyword evidence="2" id="KW-0805">Transcription regulation</keyword>
<comment type="similarity">
    <text evidence="1">Belongs to the sigma-70 factor family. ECF subfamily.</text>
</comment>
<keyword evidence="4" id="KW-0238">DNA-binding</keyword>
<feature type="domain" description="RNA polymerase sigma factor 70 region 4 type 2" evidence="8">
    <location>
        <begin position="126"/>
        <end position="176"/>
    </location>
</feature>
<dbReference type="GO" id="GO:0016987">
    <property type="term" value="F:sigma factor activity"/>
    <property type="evidence" value="ECO:0007669"/>
    <property type="project" value="UniProtKB-KW"/>
</dbReference>
<sequence length="183" mass="20022">MGSLEEIDALVVTAQQGDRRALERLLCLVRLPILRYARARMSSTAEPTPEDVVQEVCLALATGIDSYTYTGKPFMAYVYGVASHKIVDARRAASRNKSTPAEEIPDGVDTRPNPEESALHSAGCNEMRQLLDGLSDRARDIVILRVVEGYSAEETARLLGMTAGAVRVAQHRALTNLKKRLQG</sequence>
<dbReference type="KEGG" id="cut:CUTER_02135"/>
<keyword evidence="3" id="KW-0731">Sigma factor</keyword>
<dbReference type="SUPFAM" id="SSF88946">
    <property type="entry name" value="Sigma2 domain of RNA polymerase sigma factors"/>
    <property type="match status" value="1"/>
</dbReference>
<dbReference type="EMBL" id="CP011546">
    <property type="protein sequence ID" value="AKK10442.1"/>
    <property type="molecule type" value="Genomic_DNA"/>
</dbReference>
<evidence type="ECO:0000256" key="6">
    <source>
        <dbReference type="SAM" id="MobiDB-lite"/>
    </source>
</evidence>
<dbReference type="SUPFAM" id="SSF88659">
    <property type="entry name" value="Sigma3 and sigma4 domains of RNA polymerase sigma factors"/>
    <property type="match status" value="1"/>
</dbReference>
<dbReference type="OrthoDB" id="160825at2"/>
<feature type="domain" description="RNA polymerase sigma-70 region 2" evidence="7">
    <location>
        <begin position="33"/>
        <end position="95"/>
    </location>
</feature>
<evidence type="ECO:0000313" key="10">
    <source>
        <dbReference type="Proteomes" id="UP000035548"/>
    </source>
</evidence>
<keyword evidence="10" id="KW-1185">Reference proteome</keyword>
<dbReference type="PATRIC" id="fig|1072256.5.peg.421"/>
<organism evidence="9 10">
    <name type="scientific">Corynebacterium uterequi</name>
    <dbReference type="NCBI Taxonomy" id="1072256"/>
    <lineage>
        <taxon>Bacteria</taxon>
        <taxon>Bacillati</taxon>
        <taxon>Actinomycetota</taxon>
        <taxon>Actinomycetes</taxon>
        <taxon>Mycobacteriales</taxon>
        <taxon>Corynebacteriaceae</taxon>
        <taxon>Corynebacterium</taxon>
    </lineage>
</organism>
<evidence type="ECO:0000313" key="9">
    <source>
        <dbReference type="EMBL" id="AKK10442.1"/>
    </source>
</evidence>
<dbReference type="PANTHER" id="PTHR43133:SF58">
    <property type="entry name" value="ECF RNA POLYMERASE SIGMA FACTOR SIGD"/>
    <property type="match status" value="1"/>
</dbReference>
<gene>
    <name evidence="9" type="ORF">CUTER_02135</name>
</gene>
<feature type="region of interest" description="Disordered" evidence="6">
    <location>
        <begin position="92"/>
        <end position="116"/>
    </location>
</feature>
<evidence type="ECO:0000256" key="5">
    <source>
        <dbReference type="ARBA" id="ARBA00023163"/>
    </source>
</evidence>
<evidence type="ECO:0000256" key="1">
    <source>
        <dbReference type="ARBA" id="ARBA00010641"/>
    </source>
</evidence>
<evidence type="ECO:0000259" key="7">
    <source>
        <dbReference type="Pfam" id="PF04542"/>
    </source>
</evidence>
<dbReference type="NCBIfam" id="NF007230">
    <property type="entry name" value="PRK09648.1"/>
    <property type="match status" value="1"/>
</dbReference>
<name>A0A0G3HH12_9CORY</name>